<keyword evidence="1" id="KW-0472">Membrane</keyword>
<evidence type="ECO:0000313" key="2">
    <source>
        <dbReference type="EMBL" id="ANP54809.1"/>
    </source>
</evidence>
<organism evidence="2 3">
    <name type="scientific">Streptomyces griseochromogenes</name>
    <dbReference type="NCBI Taxonomy" id="68214"/>
    <lineage>
        <taxon>Bacteria</taxon>
        <taxon>Bacillati</taxon>
        <taxon>Actinomycetota</taxon>
        <taxon>Actinomycetes</taxon>
        <taxon>Kitasatosporales</taxon>
        <taxon>Streptomycetaceae</taxon>
        <taxon>Streptomyces</taxon>
    </lineage>
</organism>
<accession>A0A1B1B7P2</accession>
<dbReference type="KEGG" id="sgs:AVL59_39105"/>
<dbReference type="AlphaFoldDB" id="A0A1B1B7P2"/>
<dbReference type="EMBL" id="CP016279">
    <property type="protein sequence ID" value="ANP54809.1"/>
    <property type="molecule type" value="Genomic_DNA"/>
</dbReference>
<reference evidence="2 3" key="1">
    <citation type="submission" date="2016-06" db="EMBL/GenBank/DDBJ databases">
        <title>Complete genome sequence of Streptomyces griseochromogenes ATCC 14511, the Blasticidin S producer.</title>
        <authorList>
            <person name="Wu L."/>
        </authorList>
    </citation>
    <scope>NUCLEOTIDE SEQUENCE [LARGE SCALE GENOMIC DNA]</scope>
    <source>
        <strain evidence="2 3">ATCC 14511</strain>
    </source>
</reference>
<evidence type="ECO:0008006" key="4">
    <source>
        <dbReference type="Google" id="ProtNLM"/>
    </source>
</evidence>
<keyword evidence="1" id="KW-0812">Transmembrane</keyword>
<evidence type="ECO:0000313" key="3">
    <source>
        <dbReference type="Proteomes" id="UP000092659"/>
    </source>
</evidence>
<name>A0A1B1B7P2_9ACTN</name>
<feature type="transmembrane region" description="Helical" evidence="1">
    <location>
        <begin position="12"/>
        <end position="33"/>
    </location>
</feature>
<protein>
    <recommendedName>
        <fullName evidence="4">DUF2568 domain-containing protein</fullName>
    </recommendedName>
</protein>
<keyword evidence="1" id="KW-1133">Transmembrane helix</keyword>
<feature type="transmembrane region" description="Helical" evidence="1">
    <location>
        <begin position="78"/>
        <end position="105"/>
    </location>
</feature>
<gene>
    <name evidence="2" type="ORF">AVL59_39105</name>
</gene>
<proteinExistence type="predicted"/>
<feature type="transmembrane region" description="Helical" evidence="1">
    <location>
        <begin position="39"/>
        <end position="58"/>
    </location>
</feature>
<dbReference type="Proteomes" id="UP000092659">
    <property type="component" value="Chromosome"/>
</dbReference>
<evidence type="ECO:0000256" key="1">
    <source>
        <dbReference type="SAM" id="Phobius"/>
    </source>
</evidence>
<dbReference type="Pfam" id="PF10823">
    <property type="entry name" value="DUF2568"/>
    <property type="match status" value="1"/>
</dbReference>
<sequence length="115" mass="11835">MILPRVKTAKAVNLGVVFLLELGVLGSVCYLGFARGGTVGLLIGFLGAGALGRLWGLFGSPRARFKVRGAARFAFEALWFGAGALALYAAGAHACAAVFATVGVISKALAHAWDQ</sequence>
<dbReference type="InterPro" id="IPR021214">
    <property type="entry name" value="DUF2568"/>
</dbReference>